<reference evidence="1" key="1">
    <citation type="submission" date="2022-05" db="EMBL/GenBank/DDBJ databases">
        <title>Genomic analysis of Brachybacterium sp. CBA3104.</title>
        <authorList>
            <person name="Roh S.W."/>
            <person name="Kim Y.B."/>
            <person name="Kim Y."/>
        </authorList>
    </citation>
    <scope>NUCLEOTIDE SEQUENCE</scope>
    <source>
        <strain evidence="1">CBA3104</strain>
        <plasmid evidence="1">pCBA3104-01</plasmid>
    </source>
</reference>
<keyword evidence="2" id="KW-1185">Reference proteome</keyword>
<proteinExistence type="predicted"/>
<sequence length="165" mass="17529">MSTTWHARLTWVSTAATTTEQLGELMDDLADHAPSGSLSAEGQGGTVMIALEAATFDDALSAAITTVRDSLVQRLPGAAIRGIELLDSAALDHELEQPLFPEVVGFAEIAEMAGVSRQRARMFRDRPGFPAPVIETAQGPLMSKAAVSSWLASRNTRPGRPRGDS</sequence>
<geneLocation type="plasmid" evidence="1 2">
    <name>pCBA3104-01</name>
</geneLocation>
<evidence type="ECO:0008006" key="3">
    <source>
        <dbReference type="Google" id="ProtNLM"/>
    </source>
</evidence>
<keyword evidence="1" id="KW-0614">Plasmid</keyword>
<organism evidence="1 2">
    <name type="scientific">Brachybacterium kimchii</name>
    <dbReference type="NCBI Taxonomy" id="2942909"/>
    <lineage>
        <taxon>Bacteria</taxon>
        <taxon>Bacillati</taxon>
        <taxon>Actinomycetota</taxon>
        <taxon>Actinomycetes</taxon>
        <taxon>Micrococcales</taxon>
        <taxon>Dermabacteraceae</taxon>
        <taxon>Brachybacterium</taxon>
    </lineage>
</organism>
<dbReference type="Proteomes" id="UP001055868">
    <property type="component" value="Plasmid pCBA3104-01"/>
</dbReference>
<evidence type="ECO:0000313" key="1">
    <source>
        <dbReference type="EMBL" id="UQN31774.1"/>
    </source>
</evidence>
<dbReference type="RefSeq" id="WP_249481198.1">
    <property type="nucleotide sequence ID" value="NZ_CP097219.1"/>
</dbReference>
<dbReference type="EMBL" id="CP097219">
    <property type="protein sequence ID" value="UQN31774.1"/>
    <property type="molecule type" value="Genomic_DNA"/>
</dbReference>
<accession>A0ABY4NDQ7</accession>
<protein>
    <recommendedName>
        <fullName evidence="3">DNA-binding protein</fullName>
    </recommendedName>
</protein>
<evidence type="ECO:0000313" key="2">
    <source>
        <dbReference type="Proteomes" id="UP001055868"/>
    </source>
</evidence>
<gene>
    <name evidence="1" type="ORF">M4486_19485</name>
</gene>
<name>A0ABY4NDQ7_9MICO</name>